<name>A0A091CX33_FUKDA</name>
<accession>A0A091CX33</accession>
<sequence>MQTFEEFLKCIIFYQLKSRALGKSSLKMNTVEETIQSLSSRKELKGLKIVVPQKVRRLVTEVDKSIGEKNQSPAPRCIADSLVETIVSTIRAKNEQNEWETEMSGRCRISSEE</sequence>
<reference evidence="1 2" key="1">
    <citation type="submission" date="2013-11" db="EMBL/GenBank/DDBJ databases">
        <title>The Damaraland mole rat (Fukomys damarensis) genome and evolution of African mole rats.</title>
        <authorList>
            <person name="Gladyshev V.N."/>
            <person name="Fang X."/>
        </authorList>
    </citation>
    <scope>NUCLEOTIDE SEQUENCE [LARGE SCALE GENOMIC DNA]</scope>
    <source>
        <tissue evidence="1">Liver</tissue>
    </source>
</reference>
<proteinExistence type="predicted"/>
<evidence type="ECO:0000313" key="2">
    <source>
        <dbReference type="Proteomes" id="UP000028990"/>
    </source>
</evidence>
<gene>
    <name evidence="1" type="ORF">H920_15402</name>
</gene>
<evidence type="ECO:0000313" key="1">
    <source>
        <dbReference type="EMBL" id="KFO23237.1"/>
    </source>
</evidence>
<organism evidence="1 2">
    <name type="scientific">Fukomys damarensis</name>
    <name type="common">Damaraland mole rat</name>
    <name type="synonym">Cryptomys damarensis</name>
    <dbReference type="NCBI Taxonomy" id="885580"/>
    <lineage>
        <taxon>Eukaryota</taxon>
        <taxon>Metazoa</taxon>
        <taxon>Chordata</taxon>
        <taxon>Craniata</taxon>
        <taxon>Vertebrata</taxon>
        <taxon>Euteleostomi</taxon>
        <taxon>Mammalia</taxon>
        <taxon>Eutheria</taxon>
        <taxon>Euarchontoglires</taxon>
        <taxon>Glires</taxon>
        <taxon>Rodentia</taxon>
        <taxon>Hystricomorpha</taxon>
        <taxon>Bathyergidae</taxon>
        <taxon>Fukomys</taxon>
    </lineage>
</organism>
<dbReference type="AlphaFoldDB" id="A0A091CX33"/>
<dbReference type="EMBL" id="KN123809">
    <property type="protein sequence ID" value="KFO23237.1"/>
    <property type="molecule type" value="Genomic_DNA"/>
</dbReference>
<keyword evidence="2" id="KW-1185">Reference proteome</keyword>
<dbReference type="Proteomes" id="UP000028990">
    <property type="component" value="Unassembled WGS sequence"/>
</dbReference>
<protein>
    <submittedName>
        <fullName evidence="1">Uncharacterized protein</fullName>
    </submittedName>
</protein>